<evidence type="ECO:0000313" key="2">
    <source>
        <dbReference type="Proteomes" id="UP000664132"/>
    </source>
</evidence>
<comment type="caution">
    <text evidence="1">The sequence shown here is derived from an EMBL/GenBank/DDBJ whole genome shotgun (WGS) entry which is preliminary data.</text>
</comment>
<reference evidence="1" key="1">
    <citation type="submission" date="2021-02" db="EMBL/GenBank/DDBJ databases">
        <title>Genome sequence Cadophora malorum strain M34.</title>
        <authorList>
            <person name="Stefanovic E."/>
            <person name="Vu D."/>
            <person name="Scully C."/>
            <person name="Dijksterhuis J."/>
            <person name="Roader J."/>
            <person name="Houbraken J."/>
        </authorList>
    </citation>
    <scope>NUCLEOTIDE SEQUENCE</scope>
    <source>
        <strain evidence="1">M34</strain>
    </source>
</reference>
<accession>A0A8H7W5L7</accession>
<sequence length="280" mass="31874">MGLDHPVHRVFYPYTSLLVVDGFHQDTVQILSPVVDCSDFIDQNLVRRFMNADSSSKQVQAFRGIYSAWCETPGFDLLPRLSDDDHVVTAEASRTHHAILDHQSSTRALPTSSKLVLHSCKYTASFGFNRRIARFASGAMGIVPSGSIIGDLTCKYLFKLLDHIFRPAAETGGYSLDKDVRLAFFKYYGNHERLYYPNGINPKRITGSVIQLKHVTYIGDCQRYDQYMVDAKLSKAQERKTPCLRHSIMEDLNTFVKKVEGIKWGTYMYKSHRISRTTAM</sequence>
<dbReference type="Proteomes" id="UP000664132">
    <property type="component" value="Unassembled WGS sequence"/>
</dbReference>
<dbReference type="EMBL" id="JAFJYH010000127">
    <property type="protein sequence ID" value="KAG4418481.1"/>
    <property type="molecule type" value="Genomic_DNA"/>
</dbReference>
<organism evidence="1 2">
    <name type="scientific">Cadophora malorum</name>
    <dbReference type="NCBI Taxonomy" id="108018"/>
    <lineage>
        <taxon>Eukaryota</taxon>
        <taxon>Fungi</taxon>
        <taxon>Dikarya</taxon>
        <taxon>Ascomycota</taxon>
        <taxon>Pezizomycotina</taxon>
        <taxon>Leotiomycetes</taxon>
        <taxon>Helotiales</taxon>
        <taxon>Ploettnerulaceae</taxon>
        <taxon>Cadophora</taxon>
    </lineage>
</organism>
<evidence type="ECO:0000313" key="1">
    <source>
        <dbReference type="EMBL" id="KAG4418481.1"/>
    </source>
</evidence>
<dbReference type="AlphaFoldDB" id="A0A8H7W5L7"/>
<name>A0A8H7W5L7_9HELO</name>
<keyword evidence="2" id="KW-1185">Reference proteome</keyword>
<protein>
    <submittedName>
        <fullName evidence="1">Uncharacterized protein</fullName>
    </submittedName>
</protein>
<proteinExistence type="predicted"/>
<gene>
    <name evidence="1" type="ORF">IFR04_008375</name>
</gene>